<dbReference type="EC" id="2.3.1.-" evidence="6"/>
<keyword evidence="5 6" id="KW-0012">Acyltransferase</keyword>
<dbReference type="Gene3D" id="2.40.50.100">
    <property type="match status" value="1"/>
</dbReference>
<dbReference type="PANTHER" id="PTHR43178:SF5">
    <property type="entry name" value="LIPOAMIDE ACYLTRANSFERASE COMPONENT OF BRANCHED-CHAIN ALPHA-KETO ACID DEHYDROGENASE COMPLEX, MITOCHONDRIAL"/>
    <property type="match status" value="1"/>
</dbReference>
<dbReference type="InterPro" id="IPR001078">
    <property type="entry name" value="2-oxoacid_DH_actylTfrase"/>
</dbReference>
<dbReference type="Proteomes" id="UP001500909">
    <property type="component" value="Unassembled WGS sequence"/>
</dbReference>
<dbReference type="SUPFAM" id="SSF52777">
    <property type="entry name" value="CoA-dependent acyltransferases"/>
    <property type="match status" value="1"/>
</dbReference>
<feature type="region of interest" description="Disordered" evidence="7">
    <location>
        <begin position="86"/>
        <end position="186"/>
    </location>
</feature>
<evidence type="ECO:0000256" key="7">
    <source>
        <dbReference type="SAM" id="MobiDB-lite"/>
    </source>
</evidence>
<feature type="domain" description="Peripheral subunit-binding (PSBD)" evidence="9">
    <location>
        <begin position="183"/>
        <end position="220"/>
    </location>
</feature>
<dbReference type="Pfam" id="PF02817">
    <property type="entry name" value="E3_binding"/>
    <property type="match status" value="1"/>
</dbReference>
<comment type="caution">
    <text evidence="10">The sequence shown here is derived from an EMBL/GenBank/DDBJ whole genome shotgun (WGS) entry which is preliminary data.</text>
</comment>
<gene>
    <name evidence="10" type="ORF">GCM10010361_36260</name>
</gene>
<keyword evidence="11" id="KW-1185">Reference proteome</keyword>
<dbReference type="PROSITE" id="PS51826">
    <property type="entry name" value="PSBD"/>
    <property type="match status" value="1"/>
</dbReference>
<dbReference type="Gene3D" id="4.10.320.10">
    <property type="entry name" value="E3-binding domain"/>
    <property type="match status" value="1"/>
</dbReference>
<evidence type="ECO:0000256" key="5">
    <source>
        <dbReference type="ARBA" id="ARBA00023315"/>
    </source>
</evidence>
<feature type="domain" description="Lipoyl-binding" evidence="8">
    <location>
        <begin position="8"/>
        <end position="83"/>
    </location>
</feature>
<dbReference type="CDD" id="cd06849">
    <property type="entry name" value="lipoyl_domain"/>
    <property type="match status" value="1"/>
</dbReference>
<dbReference type="Pfam" id="PF00364">
    <property type="entry name" value="Biotin_lipoyl"/>
    <property type="match status" value="1"/>
</dbReference>
<dbReference type="SUPFAM" id="SSF51230">
    <property type="entry name" value="Single hybrid motif"/>
    <property type="match status" value="1"/>
</dbReference>
<dbReference type="InterPro" id="IPR050743">
    <property type="entry name" value="2-oxoacid_DH_E2_comp"/>
</dbReference>
<reference evidence="11" key="1">
    <citation type="journal article" date="2019" name="Int. J. Syst. Evol. Microbiol.">
        <title>The Global Catalogue of Microorganisms (GCM) 10K type strain sequencing project: providing services to taxonomists for standard genome sequencing and annotation.</title>
        <authorList>
            <consortium name="The Broad Institute Genomics Platform"/>
            <consortium name="The Broad Institute Genome Sequencing Center for Infectious Disease"/>
            <person name="Wu L."/>
            <person name="Ma J."/>
        </authorList>
    </citation>
    <scope>NUCLEOTIDE SEQUENCE [LARGE SCALE GENOMIC DNA]</scope>
    <source>
        <strain evidence="11">JCM 4805</strain>
    </source>
</reference>
<feature type="compositionally biased region" description="Low complexity" evidence="7">
    <location>
        <begin position="86"/>
        <end position="105"/>
    </location>
</feature>
<evidence type="ECO:0000259" key="9">
    <source>
        <dbReference type="PROSITE" id="PS51826"/>
    </source>
</evidence>
<evidence type="ECO:0000256" key="4">
    <source>
        <dbReference type="ARBA" id="ARBA00022823"/>
    </source>
</evidence>
<keyword evidence="3 6" id="KW-0808">Transferase</keyword>
<evidence type="ECO:0000313" key="11">
    <source>
        <dbReference type="Proteomes" id="UP001500909"/>
    </source>
</evidence>
<evidence type="ECO:0000256" key="6">
    <source>
        <dbReference type="RuleBase" id="RU003423"/>
    </source>
</evidence>
<dbReference type="InterPro" id="IPR003016">
    <property type="entry name" value="2-oxoA_DH_lipoyl-BS"/>
</dbReference>
<name>A0ABP3K0Q9_9ACTN</name>
<dbReference type="Gene3D" id="3.30.559.10">
    <property type="entry name" value="Chloramphenicol acetyltransferase-like domain"/>
    <property type="match status" value="1"/>
</dbReference>
<dbReference type="InterPro" id="IPR036625">
    <property type="entry name" value="E3-bd_dom_sf"/>
</dbReference>
<protein>
    <recommendedName>
        <fullName evidence="6">Dihydrolipoamide acetyltransferase component of pyruvate dehydrogenase complex</fullName>
        <ecNumber evidence="6">2.3.1.-</ecNumber>
    </recommendedName>
</protein>
<evidence type="ECO:0000313" key="10">
    <source>
        <dbReference type="EMBL" id="GAA0468790.1"/>
    </source>
</evidence>
<dbReference type="EMBL" id="BAAABY010000026">
    <property type="protein sequence ID" value="GAA0468790.1"/>
    <property type="molecule type" value="Genomic_DNA"/>
</dbReference>
<sequence>MTATDQRFREFKMPDVGEGLTEAEILKWYVAEGDTVADGQVVCEVETAKAAVELPIPYDGVVHELRFGEGTTVDVGTVIIAVDTDPGAGPAEAPAAPAAAEPAAESGEDEGRKAVLVGYGAAPSSTKRRARKAQSGTADANGARAAVQAELNGHAAPEPAPPVSRETPAAPAAAEPVSGGRPLAKPPVRKLAKDLGIDLATVVPSGPDGIITREDVHAAAAPAPTPTSAPEFDVAPAPAVPAPAPEAVAAARETRIPIKGVRKATAQAMVNSAFTAPHVTEFITVDVTRTMKLVQELKQDPDMAGVRVNPLLLVAKAFLVAIKRHPEINAAWDEENQEIVQKDYVNLGIAAATPRGLIVPNIKDAGAKTLPQLAGSLGELVATAREGKTSPADMAGGTVTITNVGVFGVDTGTPILNPGESAILAFGAVKEQPWVHKGKVKPRQVTTLALSFDHRLVDGELGSKVLADTAAILEHPKRLITWG</sequence>
<evidence type="ECO:0000256" key="2">
    <source>
        <dbReference type="ARBA" id="ARBA00007317"/>
    </source>
</evidence>
<evidence type="ECO:0000259" key="8">
    <source>
        <dbReference type="PROSITE" id="PS50968"/>
    </source>
</evidence>
<dbReference type="Pfam" id="PF00198">
    <property type="entry name" value="2-oxoacid_dh"/>
    <property type="match status" value="1"/>
</dbReference>
<dbReference type="InterPro" id="IPR023213">
    <property type="entry name" value="CAT-like_dom_sf"/>
</dbReference>
<dbReference type="PANTHER" id="PTHR43178">
    <property type="entry name" value="DIHYDROLIPOAMIDE ACETYLTRANSFERASE COMPONENT OF PYRUVATE DEHYDROGENASE COMPLEX"/>
    <property type="match status" value="1"/>
</dbReference>
<comment type="cofactor">
    <cofactor evidence="1 6">
        <name>(R)-lipoate</name>
        <dbReference type="ChEBI" id="CHEBI:83088"/>
    </cofactor>
</comment>
<dbReference type="InterPro" id="IPR004167">
    <property type="entry name" value="PSBD"/>
</dbReference>
<accession>A0ABP3K0Q9</accession>
<proteinExistence type="inferred from homology"/>
<dbReference type="InterPro" id="IPR000089">
    <property type="entry name" value="Biotin_lipoyl"/>
</dbReference>
<dbReference type="InterPro" id="IPR011053">
    <property type="entry name" value="Single_hybrid_motif"/>
</dbReference>
<comment type="similarity">
    <text evidence="2 6">Belongs to the 2-oxoacid dehydrogenase family.</text>
</comment>
<evidence type="ECO:0000256" key="3">
    <source>
        <dbReference type="ARBA" id="ARBA00022679"/>
    </source>
</evidence>
<organism evidence="10 11">
    <name type="scientific">Streptomyces olivaceiscleroticus</name>
    <dbReference type="NCBI Taxonomy" id="68245"/>
    <lineage>
        <taxon>Bacteria</taxon>
        <taxon>Bacillati</taxon>
        <taxon>Actinomycetota</taxon>
        <taxon>Actinomycetes</taxon>
        <taxon>Kitasatosporales</taxon>
        <taxon>Streptomycetaceae</taxon>
        <taxon>Streptomyces</taxon>
    </lineage>
</organism>
<dbReference type="SUPFAM" id="SSF47005">
    <property type="entry name" value="Peripheral subunit-binding domain of 2-oxo acid dehydrogenase complex"/>
    <property type="match status" value="1"/>
</dbReference>
<dbReference type="PROSITE" id="PS00189">
    <property type="entry name" value="LIPOYL"/>
    <property type="match status" value="1"/>
</dbReference>
<evidence type="ECO:0000256" key="1">
    <source>
        <dbReference type="ARBA" id="ARBA00001938"/>
    </source>
</evidence>
<dbReference type="RefSeq" id="WP_346096050.1">
    <property type="nucleotide sequence ID" value="NZ_BAAABY010000026.1"/>
</dbReference>
<keyword evidence="4 6" id="KW-0450">Lipoyl</keyword>
<dbReference type="PROSITE" id="PS50968">
    <property type="entry name" value="BIOTINYL_LIPOYL"/>
    <property type="match status" value="1"/>
</dbReference>